<reference evidence="7 8" key="1">
    <citation type="submission" date="2023-03" db="EMBL/GenBank/DDBJ databases">
        <authorList>
            <person name="Kaur S."/>
            <person name="Espinosa-Saiz D."/>
            <person name="Velazquez E."/>
            <person name="Menendez E."/>
            <person name="diCenzo G.C."/>
        </authorList>
    </citation>
    <scope>NUCLEOTIDE SEQUENCE [LARGE SCALE GENOMIC DNA]</scope>
    <source>
        <strain evidence="7 8">LMG 27395</strain>
    </source>
</reference>
<dbReference type="Proteomes" id="UP001235547">
    <property type="component" value="Chromosome 1"/>
</dbReference>
<keyword evidence="3 5" id="KW-0378">Hydrolase</keyword>
<keyword evidence="4 5" id="KW-0119">Carbohydrate metabolism</keyword>
<dbReference type="Pfam" id="PF01979">
    <property type="entry name" value="Amidohydro_1"/>
    <property type="match status" value="1"/>
</dbReference>
<dbReference type="PIRSF" id="PIRSF038994">
    <property type="entry name" value="NagA"/>
    <property type="match status" value="1"/>
</dbReference>
<dbReference type="Gene3D" id="3.20.20.140">
    <property type="entry name" value="Metal-dependent hydrolases"/>
    <property type="match status" value="1"/>
</dbReference>
<name>A0ABY8D023_9HYPH</name>
<dbReference type="InterPro" id="IPR006680">
    <property type="entry name" value="Amidohydro-rel"/>
</dbReference>
<dbReference type="EMBL" id="CP120371">
    <property type="protein sequence ID" value="WEX84244.1"/>
    <property type="molecule type" value="Genomic_DNA"/>
</dbReference>
<keyword evidence="8" id="KW-1185">Reference proteome</keyword>
<dbReference type="RefSeq" id="WP_280735157.1">
    <property type="nucleotide sequence ID" value="NZ_CP120368.1"/>
</dbReference>
<dbReference type="EC" id="3.5.1.25" evidence="7"/>
<protein>
    <submittedName>
        <fullName evidence="7">N-acetylglucosamine-6-phosphate deacetylase</fullName>
        <ecNumber evidence="7">3.5.1.25</ecNumber>
    </submittedName>
</protein>
<evidence type="ECO:0000256" key="2">
    <source>
        <dbReference type="ARBA" id="ARBA00022723"/>
    </source>
</evidence>
<evidence type="ECO:0000313" key="7">
    <source>
        <dbReference type="EMBL" id="WEX84244.1"/>
    </source>
</evidence>
<dbReference type="SUPFAM" id="SSF51338">
    <property type="entry name" value="Composite domain of metallo-dependent hydrolases"/>
    <property type="match status" value="1"/>
</dbReference>
<evidence type="ECO:0000256" key="1">
    <source>
        <dbReference type="ARBA" id="ARBA00010716"/>
    </source>
</evidence>
<sequence>MTAKKKITGARIFDGIDWHDGAALLIEAGHVKAIVSARGAAADAETIDARGLLLVPGFIDLQVNGGGGALLNEQPTLDGIRQICAAHAKFGTTALLPTLITDRREVRTAAIQAGLQAKAAAVPGFLGLHLEGPHLSVARKGAHDPSLIRPMGDADLAEMLACARTLGCLMVTVAPENATREQVGALAEAGVVVSLGHTDVGFETACSYAKAGVRTITHLFNAMSGLGHREPGVVGAALATGTLHAGMIADGFHVAPASMGIALRGKQGPGQIFLVTDAMSPLGTDQTSFRLNGREILRHGGRLTLADGTLAGADIDMLSSVRFVHEKLGLPIEEAIRMASAYPADVMGISSHMGRLLPGTDADFVLLTPELGMESTWIGGERAFSA</sequence>
<dbReference type="InterPro" id="IPR032466">
    <property type="entry name" value="Metal_Hydrolase"/>
</dbReference>
<evidence type="ECO:0000256" key="3">
    <source>
        <dbReference type="ARBA" id="ARBA00022801"/>
    </source>
</evidence>
<dbReference type="Gene3D" id="2.30.40.10">
    <property type="entry name" value="Urease, subunit C, domain 1"/>
    <property type="match status" value="1"/>
</dbReference>
<dbReference type="CDD" id="cd00854">
    <property type="entry name" value="NagA"/>
    <property type="match status" value="1"/>
</dbReference>
<keyword evidence="2" id="KW-0479">Metal-binding</keyword>
<evidence type="ECO:0000256" key="5">
    <source>
        <dbReference type="PIRNR" id="PIRNR038994"/>
    </source>
</evidence>
<evidence type="ECO:0000259" key="6">
    <source>
        <dbReference type="Pfam" id="PF01979"/>
    </source>
</evidence>
<accession>A0ABY8D023</accession>
<evidence type="ECO:0000313" key="8">
    <source>
        <dbReference type="Proteomes" id="UP001235547"/>
    </source>
</evidence>
<feature type="domain" description="Amidohydrolase-related" evidence="6">
    <location>
        <begin position="54"/>
        <end position="380"/>
    </location>
</feature>
<evidence type="ECO:0000256" key="4">
    <source>
        <dbReference type="ARBA" id="ARBA00023277"/>
    </source>
</evidence>
<dbReference type="GO" id="GO:0008448">
    <property type="term" value="F:N-acetylglucosamine-6-phosphate deacetylase activity"/>
    <property type="evidence" value="ECO:0007669"/>
    <property type="project" value="UniProtKB-EC"/>
</dbReference>
<proteinExistence type="inferred from homology"/>
<dbReference type="PANTHER" id="PTHR11113:SF14">
    <property type="entry name" value="N-ACETYLGLUCOSAMINE-6-PHOSPHATE DEACETYLASE"/>
    <property type="match status" value="1"/>
</dbReference>
<dbReference type="NCBIfam" id="TIGR00221">
    <property type="entry name" value="nagA"/>
    <property type="match status" value="1"/>
</dbReference>
<dbReference type="InterPro" id="IPR011059">
    <property type="entry name" value="Metal-dep_hydrolase_composite"/>
</dbReference>
<dbReference type="PANTHER" id="PTHR11113">
    <property type="entry name" value="N-ACETYLGLUCOSAMINE-6-PHOSPHATE DEACETYLASE"/>
    <property type="match status" value="1"/>
</dbReference>
<dbReference type="SUPFAM" id="SSF51556">
    <property type="entry name" value="Metallo-dependent hydrolases"/>
    <property type="match status" value="1"/>
</dbReference>
<gene>
    <name evidence="7" type="primary">nagA</name>
    <name evidence="7" type="ORF">PYH38_003103</name>
</gene>
<organism evidence="7 8">
    <name type="scientific">Sinorhizobium numidicum</name>
    <dbReference type="NCBI Taxonomy" id="680248"/>
    <lineage>
        <taxon>Bacteria</taxon>
        <taxon>Pseudomonadati</taxon>
        <taxon>Pseudomonadota</taxon>
        <taxon>Alphaproteobacteria</taxon>
        <taxon>Hyphomicrobiales</taxon>
        <taxon>Rhizobiaceae</taxon>
        <taxon>Sinorhizobium/Ensifer group</taxon>
        <taxon>Sinorhizobium</taxon>
    </lineage>
</organism>
<comment type="similarity">
    <text evidence="1 5">Belongs to the metallo-dependent hydrolases superfamily. NagA family.</text>
</comment>
<dbReference type="InterPro" id="IPR003764">
    <property type="entry name" value="GlcNAc_6-P_deAcase"/>
</dbReference>